<comment type="caution">
    <text evidence="2">The sequence shown here is derived from an EMBL/GenBank/DDBJ whole genome shotgun (WGS) entry which is preliminary data.</text>
</comment>
<keyword evidence="3" id="KW-1185">Reference proteome</keyword>
<protein>
    <submittedName>
        <fullName evidence="2">Uncharacterized protein</fullName>
    </submittedName>
</protein>
<gene>
    <name evidence="2" type="ORF">DM01DRAFT_1379995</name>
</gene>
<feature type="region of interest" description="Disordered" evidence="1">
    <location>
        <begin position="538"/>
        <end position="576"/>
    </location>
</feature>
<sequence>MSQDRFLTEYIKTNNDPSFDDFFMEQYEAILAASVNQVKLKPDDIFSLWKTRYAMELRKQGKTELIVQKKTAFDKAKWTEFKKSLEALVIARSRYQTEGLVSLANVASSSSSILTNALADSTPTAHSAPPASTPDIAQEPSSSSTPGSLFDQIFESQNDNGMLLPDCVLGSSDLDYQLHHWAYKKLDEGLTTKELNLINQLTFDMTTMKGMLQNLVAQKLTSESTNYIDEEAIKLWVSGIVNLIHPDMASMVLTTAPDQLKPLLDYKHDLADLDEETVAHLEHIMALGDAIPAILRYLMVAKIKLIDDDKITSPAFVNLRIIEEIVQNIALWSPKHDESEASYYRRFASILDILLADLDIALVDGEPALAASKTPIEVNKAIFGTKESAPAYGRKIDLIFRCNRSATKVDLSCNEWKKTNVRHGIKLHQQSKNLRSNTCNLLKLNNSFGLKSSIALDFVGNSGYMYILRLLETEDPDDAITVAHCIGDLSIAEDVASLDSLGKMLRCLWTLKGILGAMTKQVMRELAKDQHARNISSICQLPSTRGPSKQPFTRDDQPKSEAMPKSTKNDACAQKL</sequence>
<dbReference type="OrthoDB" id="2284791at2759"/>
<accession>A0A1X2GVZ4</accession>
<dbReference type="EMBL" id="MCGT01000002">
    <property type="protein sequence ID" value="ORX62166.1"/>
    <property type="molecule type" value="Genomic_DNA"/>
</dbReference>
<dbReference type="Proteomes" id="UP000242146">
    <property type="component" value="Unassembled WGS sequence"/>
</dbReference>
<reference evidence="2 3" key="1">
    <citation type="submission" date="2016-07" db="EMBL/GenBank/DDBJ databases">
        <title>Pervasive Adenine N6-methylation of Active Genes in Fungi.</title>
        <authorList>
            <consortium name="DOE Joint Genome Institute"/>
            <person name="Mondo S.J."/>
            <person name="Dannebaum R.O."/>
            <person name="Kuo R.C."/>
            <person name="Labutti K."/>
            <person name="Haridas S."/>
            <person name="Kuo A."/>
            <person name="Salamov A."/>
            <person name="Ahrendt S.R."/>
            <person name="Lipzen A."/>
            <person name="Sullivan W."/>
            <person name="Andreopoulos W.B."/>
            <person name="Clum A."/>
            <person name="Lindquist E."/>
            <person name="Daum C."/>
            <person name="Ramamoorthy G.K."/>
            <person name="Gryganskyi A."/>
            <person name="Culley D."/>
            <person name="Magnuson J.K."/>
            <person name="James T.Y."/>
            <person name="O'Malley M.A."/>
            <person name="Stajich J.E."/>
            <person name="Spatafora J.W."/>
            <person name="Visel A."/>
            <person name="Grigoriev I.V."/>
        </authorList>
    </citation>
    <scope>NUCLEOTIDE SEQUENCE [LARGE SCALE GENOMIC DNA]</scope>
    <source>
        <strain evidence="2 3">NRRL 3301</strain>
    </source>
</reference>
<evidence type="ECO:0000256" key="1">
    <source>
        <dbReference type="SAM" id="MobiDB-lite"/>
    </source>
</evidence>
<feature type="region of interest" description="Disordered" evidence="1">
    <location>
        <begin position="120"/>
        <end position="150"/>
    </location>
</feature>
<feature type="compositionally biased region" description="Polar residues" evidence="1">
    <location>
        <begin position="538"/>
        <end position="551"/>
    </location>
</feature>
<organism evidence="2 3">
    <name type="scientific">Hesseltinella vesiculosa</name>
    <dbReference type="NCBI Taxonomy" id="101127"/>
    <lineage>
        <taxon>Eukaryota</taxon>
        <taxon>Fungi</taxon>
        <taxon>Fungi incertae sedis</taxon>
        <taxon>Mucoromycota</taxon>
        <taxon>Mucoromycotina</taxon>
        <taxon>Mucoromycetes</taxon>
        <taxon>Mucorales</taxon>
        <taxon>Cunninghamellaceae</taxon>
        <taxon>Hesseltinella</taxon>
    </lineage>
</organism>
<evidence type="ECO:0000313" key="3">
    <source>
        <dbReference type="Proteomes" id="UP000242146"/>
    </source>
</evidence>
<name>A0A1X2GVZ4_9FUNG</name>
<feature type="compositionally biased region" description="Low complexity" evidence="1">
    <location>
        <begin position="120"/>
        <end position="134"/>
    </location>
</feature>
<evidence type="ECO:0000313" key="2">
    <source>
        <dbReference type="EMBL" id="ORX62166.1"/>
    </source>
</evidence>
<dbReference type="AlphaFoldDB" id="A0A1X2GVZ4"/>
<proteinExistence type="predicted"/>